<accession>A0A3N4K4D4</accession>
<evidence type="ECO:0000313" key="3">
    <source>
        <dbReference type="EMBL" id="RPB04398.1"/>
    </source>
</evidence>
<protein>
    <submittedName>
        <fullName evidence="3">Uncharacterized protein</fullName>
    </submittedName>
</protein>
<gene>
    <name evidence="3" type="ORF">L873DRAFT_1799246</name>
</gene>
<evidence type="ECO:0000256" key="1">
    <source>
        <dbReference type="SAM" id="MobiDB-lite"/>
    </source>
</evidence>
<keyword evidence="2" id="KW-0732">Signal</keyword>
<feature type="signal peptide" evidence="2">
    <location>
        <begin position="1"/>
        <end position="23"/>
    </location>
</feature>
<feature type="region of interest" description="Disordered" evidence="1">
    <location>
        <begin position="157"/>
        <end position="180"/>
    </location>
</feature>
<organism evidence="3 4">
    <name type="scientific">Choiromyces venosus 120613-1</name>
    <dbReference type="NCBI Taxonomy" id="1336337"/>
    <lineage>
        <taxon>Eukaryota</taxon>
        <taxon>Fungi</taxon>
        <taxon>Dikarya</taxon>
        <taxon>Ascomycota</taxon>
        <taxon>Pezizomycotina</taxon>
        <taxon>Pezizomycetes</taxon>
        <taxon>Pezizales</taxon>
        <taxon>Tuberaceae</taxon>
        <taxon>Choiromyces</taxon>
    </lineage>
</organism>
<proteinExistence type="predicted"/>
<evidence type="ECO:0000313" key="4">
    <source>
        <dbReference type="Proteomes" id="UP000276215"/>
    </source>
</evidence>
<dbReference type="EMBL" id="ML120358">
    <property type="protein sequence ID" value="RPB04398.1"/>
    <property type="molecule type" value="Genomic_DNA"/>
</dbReference>
<keyword evidence="4" id="KW-1185">Reference proteome</keyword>
<dbReference type="OrthoDB" id="10621022at2759"/>
<sequence length="180" mass="19577">MAYKRYFSSIILALSFMTTLIAAAPTNDCAIGITKKTAGPLRLLVIDALRAVSGALGSEPLLAQIETENPTSFKEAKPWVTVDKARSVLQAQRTSIRGREEKAGEINIPQGWSDVIESKDKKIRDDFTKELVAGAFIRIDTDKTAAKKIAEAIWAGWEATKPGKGDVPPKRPDTPPGDKK</sequence>
<dbReference type="AlphaFoldDB" id="A0A3N4K4D4"/>
<dbReference type="Proteomes" id="UP000276215">
    <property type="component" value="Unassembled WGS sequence"/>
</dbReference>
<feature type="compositionally biased region" description="Basic and acidic residues" evidence="1">
    <location>
        <begin position="161"/>
        <end position="180"/>
    </location>
</feature>
<reference evidence="3 4" key="1">
    <citation type="journal article" date="2018" name="Nat. Ecol. Evol.">
        <title>Pezizomycetes genomes reveal the molecular basis of ectomycorrhizal truffle lifestyle.</title>
        <authorList>
            <person name="Murat C."/>
            <person name="Payen T."/>
            <person name="Noel B."/>
            <person name="Kuo A."/>
            <person name="Morin E."/>
            <person name="Chen J."/>
            <person name="Kohler A."/>
            <person name="Krizsan K."/>
            <person name="Balestrini R."/>
            <person name="Da Silva C."/>
            <person name="Montanini B."/>
            <person name="Hainaut M."/>
            <person name="Levati E."/>
            <person name="Barry K.W."/>
            <person name="Belfiori B."/>
            <person name="Cichocki N."/>
            <person name="Clum A."/>
            <person name="Dockter R.B."/>
            <person name="Fauchery L."/>
            <person name="Guy J."/>
            <person name="Iotti M."/>
            <person name="Le Tacon F."/>
            <person name="Lindquist E.A."/>
            <person name="Lipzen A."/>
            <person name="Malagnac F."/>
            <person name="Mello A."/>
            <person name="Molinier V."/>
            <person name="Miyauchi S."/>
            <person name="Poulain J."/>
            <person name="Riccioni C."/>
            <person name="Rubini A."/>
            <person name="Sitrit Y."/>
            <person name="Splivallo R."/>
            <person name="Traeger S."/>
            <person name="Wang M."/>
            <person name="Zifcakova L."/>
            <person name="Wipf D."/>
            <person name="Zambonelli A."/>
            <person name="Paolocci F."/>
            <person name="Nowrousian M."/>
            <person name="Ottonello S."/>
            <person name="Baldrian P."/>
            <person name="Spatafora J.W."/>
            <person name="Henrissat B."/>
            <person name="Nagy L.G."/>
            <person name="Aury J.M."/>
            <person name="Wincker P."/>
            <person name="Grigoriev I.V."/>
            <person name="Bonfante P."/>
            <person name="Martin F.M."/>
        </authorList>
    </citation>
    <scope>NUCLEOTIDE SEQUENCE [LARGE SCALE GENOMIC DNA]</scope>
    <source>
        <strain evidence="3 4">120613-1</strain>
    </source>
</reference>
<evidence type="ECO:0000256" key="2">
    <source>
        <dbReference type="SAM" id="SignalP"/>
    </source>
</evidence>
<feature type="chain" id="PRO_5018047728" evidence="2">
    <location>
        <begin position="24"/>
        <end position="180"/>
    </location>
</feature>
<name>A0A3N4K4D4_9PEZI</name>